<keyword evidence="3" id="KW-1185">Reference proteome</keyword>
<name>A0A9D3XEB3_9SAUR</name>
<evidence type="ECO:0000313" key="2">
    <source>
        <dbReference type="EMBL" id="KAH1178101.1"/>
    </source>
</evidence>
<evidence type="ECO:0000256" key="1">
    <source>
        <dbReference type="SAM" id="MobiDB-lite"/>
    </source>
</evidence>
<organism evidence="2 3">
    <name type="scientific">Mauremys mutica</name>
    <name type="common">yellowpond turtle</name>
    <dbReference type="NCBI Taxonomy" id="74926"/>
    <lineage>
        <taxon>Eukaryota</taxon>
        <taxon>Metazoa</taxon>
        <taxon>Chordata</taxon>
        <taxon>Craniata</taxon>
        <taxon>Vertebrata</taxon>
        <taxon>Euteleostomi</taxon>
        <taxon>Archelosauria</taxon>
        <taxon>Testudinata</taxon>
        <taxon>Testudines</taxon>
        <taxon>Cryptodira</taxon>
        <taxon>Durocryptodira</taxon>
        <taxon>Testudinoidea</taxon>
        <taxon>Geoemydidae</taxon>
        <taxon>Geoemydinae</taxon>
        <taxon>Mauremys</taxon>
    </lineage>
</organism>
<feature type="compositionally biased region" description="Basic and acidic residues" evidence="1">
    <location>
        <begin position="82"/>
        <end position="92"/>
    </location>
</feature>
<feature type="region of interest" description="Disordered" evidence="1">
    <location>
        <begin position="81"/>
        <end position="160"/>
    </location>
</feature>
<evidence type="ECO:0000313" key="3">
    <source>
        <dbReference type="Proteomes" id="UP000827986"/>
    </source>
</evidence>
<proteinExistence type="predicted"/>
<gene>
    <name evidence="2" type="ORF">KIL84_011803</name>
</gene>
<accession>A0A9D3XEB3</accession>
<protein>
    <submittedName>
        <fullName evidence="2">Uncharacterized protein</fullName>
    </submittedName>
</protein>
<sequence>MVAVAGYYPLCKPATSRRGSTLHKHIALGRGMSFAWGMHWGRRLVHTQYKRGYQMNLQDTGERVVSRCQCNWGNYNSLGPCEPKRLETEKGRQPNRNNQSVKAKDKGRRKSGRPCGSYPGVVSGVELITGFESGAKPEQPEKTPVGFTPKLNLKKRFSAE</sequence>
<comment type="caution">
    <text evidence="2">The sequence shown here is derived from an EMBL/GenBank/DDBJ whole genome shotgun (WGS) entry which is preliminary data.</text>
</comment>
<dbReference type="EMBL" id="JAHDVG010000474">
    <property type="protein sequence ID" value="KAH1178101.1"/>
    <property type="molecule type" value="Genomic_DNA"/>
</dbReference>
<dbReference type="Proteomes" id="UP000827986">
    <property type="component" value="Unassembled WGS sequence"/>
</dbReference>
<dbReference type="AlphaFoldDB" id="A0A9D3XEB3"/>
<reference evidence="2" key="1">
    <citation type="submission" date="2021-09" db="EMBL/GenBank/DDBJ databases">
        <title>The genome of Mauremys mutica provides insights into the evolution of semi-aquatic lifestyle.</title>
        <authorList>
            <person name="Gong S."/>
            <person name="Gao Y."/>
        </authorList>
    </citation>
    <scope>NUCLEOTIDE SEQUENCE</scope>
    <source>
        <strain evidence="2">MM-2020</strain>
        <tissue evidence="2">Muscle</tissue>
    </source>
</reference>